<keyword evidence="2" id="KW-0378">Hydrolase</keyword>
<reference evidence="2 3" key="1">
    <citation type="submission" date="2018-08" db="EMBL/GenBank/DDBJ databases">
        <title>A genome reference for cultivated species of the human gut microbiota.</title>
        <authorList>
            <person name="Zou Y."/>
            <person name="Xue W."/>
            <person name="Luo G."/>
        </authorList>
    </citation>
    <scope>NUCLEOTIDE SEQUENCE [LARGE SCALE GENOMIC DNA]</scope>
    <source>
        <strain evidence="2 3">AF14-26</strain>
    </source>
</reference>
<proteinExistence type="predicted"/>
<organism evidence="2 3">
    <name type="scientific">Bacteroides fragilis</name>
    <dbReference type="NCBI Taxonomy" id="817"/>
    <lineage>
        <taxon>Bacteria</taxon>
        <taxon>Pseudomonadati</taxon>
        <taxon>Bacteroidota</taxon>
        <taxon>Bacteroidia</taxon>
        <taxon>Bacteroidales</taxon>
        <taxon>Bacteroidaceae</taxon>
        <taxon>Bacteroides</taxon>
    </lineage>
</organism>
<dbReference type="AlphaFoldDB" id="A0A412XQM9"/>
<dbReference type="GO" id="GO:0004386">
    <property type="term" value="F:helicase activity"/>
    <property type="evidence" value="ECO:0007669"/>
    <property type="project" value="UniProtKB-KW"/>
</dbReference>
<evidence type="ECO:0000313" key="3">
    <source>
        <dbReference type="Proteomes" id="UP000286270"/>
    </source>
</evidence>
<keyword evidence="2" id="KW-0547">Nucleotide-binding</keyword>
<accession>A0A412XQM9</accession>
<keyword evidence="2" id="KW-0067">ATP-binding</keyword>
<dbReference type="EMBL" id="QRZH01000034">
    <property type="protein sequence ID" value="RGV47398.1"/>
    <property type="molecule type" value="Genomic_DNA"/>
</dbReference>
<evidence type="ECO:0000313" key="2">
    <source>
        <dbReference type="EMBL" id="RGV47398.1"/>
    </source>
</evidence>
<feature type="region of interest" description="Disordered" evidence="1">
    <location>
        <begin position="36"/>
        <end position="63"/>
    </location>
</feature>
<sequence length="70" mass="8048">MVTHRNKASFGSEDGVCPSRSNRLFGPKSRAFIIRKPGFPPYTPASRADEQKRHKKREKLSTSPFYRILI</sequence>
<feature type="region of interest" description="Disordered" evidence="1">
    <location>
        <begin position="1"/>
        <end position="22"/>
    </location>
</feature>
<keyword evidence="2" id="KW-0347">Helicase</keyword>
<comment type="caution">
    <text evidence="2">The sequence shown here is derived from an EMBL/GenBank/DDBJ whole genome shotgun (WGS) entry which is preliminary data.</text>
</comment>
<gene>
    <name evidence="2" type="ORF">DWW08_22710</name>
</gene>
<dbReference type="Proteomes" id="UP000286270">
    <property type="component" value="Unassembled WGS sequence"/>
</dbReference>
<name>A0A412XQM9_BACFG</name>
<protein>
    <submittedName>
        <fullName evidence="2">ATP-dependent DNA helicase</fullName>
    </submittedName>
</protein>
<evidence type="ECO:0000256" key="1">
    <source>
        <dbReference type="SAM" id="MobiDB-lite"/>
    </source>
</evidence>